<evidence type="ECO:0000313" key="2">
    <source>
        <dbReference type="EMBL" id="CEF56571.1"/>
    </source>
</evidence>
<organism evidence="2 4">
    <name type="scientific">Acetobacter ghanensis</name>
    <dbReference type="NCBI Taxonomy" id="431306"/>
    <lineage>
        <taxon>Bacteria</taxon>
        <taxon>Pseudomonadati</taxon>
        <taxon>Pseudomonadota</taxon>
        <taxon>Alphaproteobacteria</taxon>
        <taxon>Acetobacterales</taxon>
        <taxon>Acetobacteraceae</taxon>
        <taxon>Acetobacter</taxon>
    </lineage>
</organism>
<sequence length="152" mass="16491">MNTTAAERDALYDRHIVDRARTPRHAGRLDAPDVQGDGRNPLCGDKTHLDIALDGHHIQEIRHQTRGCAICSAAADLMAERLRGSTVAQARQVSDRFKALLVGAPSSAGAEDNLVSLGPLEVFAPLRSHKARIRCAELPWVALEEAFSHVDG</sequence>
<evidence type="ECO:0000313" key="5">
    <source>
        <dbReference type="Proteomes" id="UP000657200"/>
    </source>
</evidence>
<evidence type="ECO:0000313" key="4">
    <source>
        <dbReference type="Proteomes" id="UP000068250"/>
    </source>
</evidence>
<dbReference type="OrthoDB" id="9804157at2"/>
<dbReference type="InterPro" id="IPR002871">
    <property type="entry name" value="NIF_FeS_clus_asmbl_NifU_N"/>
</dbReference>
<dbReference type="PANTHER" id="PTHR10093">
    <property type="entry name" value="IRON-SULFUR CLUSTER ASSEMBLY ENZYME NIFU HOMOLOG"/>
    <property type="match status" value="1"/>
</dbReference>
<dbReference type="Proteomes" id="UP000657200">
    <property type="component" value="Unassembled WGS sequence"/>
</dbReference>
<dbReference type="CDD" id="cd06664">
    <property type="entry name" value="IscU_like"/>
    <property type="match status" value="1"/>
</dbReference>
<dbReference type="PATRIC" id="fig|431306.5.peg.2126"/>
<dbReference type="RefSeq" id="WP_059024109.1">
    <property type="nucleotide sequence ID" value="NZ_LN609302.1"/>
</dbReference>
<dbReference type="EMBL" id="WOTE01000002">
    <property type="protein sequence ID" value="NHO39239.1"/>
    <property type="molecule type" value="Genomic_DNA"/>
</dbReference>
<dbReference type="AlphaFoldDB" id="A0A0U5FZL1"/>
<proteinExistence type="predicted"/>
<dbReference type="NCBIfam" id="TIGR01994">
    <property type="entry name" value="SUF_scaf_2"/>
    <property type="match status" value="1"/>
</dbReference>
<reference evidence="2" key="2">
    <citation type="submission" date="2014-09" db="EMBL/GenBank/DDBJ databases">
        <authorList>
            <person name="Magalhaes I.L.F."/>
            <person name="Oliveira U."/>
            <person name="Santos F.R."/>
            <person name="Vidigal T.H.D.A."/>
            <person name="Brescovit A.D."/>
            <person name="Santos A.J."/>
        </authorList>
    </citation>
    <scope>NUCLEOTIDE SEQUENCE</scope>
    <source>
        <strain evidence="2">LMG 23848T</strain>
    </source>
</reference>
<dbReference type="EMBL" id="LN609302">
    <property type="protein sequence ID" value="CEF56571.1"/>
    <property type="molecule type" value="Genomic_DNA"/>
</dbReference>
<accession>A0A0U5FZL1</accession>
<dbReference type="GO" id="GO:0016226">
    <property type="term" value="P:iron-sulfur cluster assembly"/>
    <property type="evidence" value="ECO:0007669"/>
    <property type="project" value="InterPro"/>
</dbReference>
<name>A0A0U5FZL1_9PROT</name>
<keyword evidence="5" id="KW-1185">Reference proteome</keyword>
<dbReference type="GO" id="GO:0005506">
    <property type="term" value="F:iron ion binding"/>
    <property type="evidence" value="ECO:0007669"/>
    <property type="project" value="InterPro"/>
</dbReference>
<evidence type="ECO:0000313" key="3">
    <source>
        <dbReference type="EMBL" id="NHO39239.1"/>
    </source>
</evidence>
<gene>
    <name evidence="2" type="primary">nifU</name>
    <name evidence="2" type="ORF">AGA_2062</name>
    <name evidence="3" type="ORF">GOB80_05970</name>
</gene>
<dbReference type="Pfam" id="PF01592">
    <property type="entry name" value="NifU_N"/>
    <property type="match status" value="1"/>
</dbReference>
<dbReference type="SUPFAM" id="SSF82649">
    <property type="entry name" value="SufE/NifU"/>
    <property type="match status" value="1"/>
</dbReference>
<protein>
    <submittedName>
        <fullName evidence="2">NifU-like domain-containing protein</fullName>
    </submittedName>
    <submittedName>
        <fullName evidence="3">SUF system NifU family Fe-S cluster assembly protein</fullName>
    </submittedName>
</protein>
<reference evidence="3 5" key="3">
    <citation type="journal article" date="2020" name="Int. J. Syst. Evol. Microbiol.">
        <title>Novel acetic acid bacteria from cider fermentations: Acetobacter conturbans sp. nov. and Acetobacter fallax sp. nov.</title>
        <authorList>
            <person name="Sombolestani A.S."/>
            <person name="Cleenwerck I."/>
            <person name="Cnockaert M."/>
            <person name="Borremans W."/>
            <person name="Wieme A.D."/>
            <person name="De Vuyst L."/>
            <person name="Vandamme P."/>
        </authorList>
    </citation>
    <scope>NUCLEOTIDE SEQUENCE [LARGE SCALE GENOMIC DNA]</scope>
    <source>
        <strain evidence="3 5">LMG 23848</strain>
    </source>
</reference>
<dbReference type="Gene3D" id="3.90.1010.10">
    <property type="match status" value="1"/>
</dbReference>
<feature type="domain" description="NIF system FeS cluster assembly NifU N-terminal" evidence="1">
    <location>
        <begin position="12"/>
        <end position="96"/>
    </location>
</feature>
<dbReference type="Proteomes" id="UP000068250">
    <property type="component" value="Chromosome I"/>
</dbReference>
<reference evidence="4" key="1">
    <citation type="submission" date="2014-09" db="EMBL/GenBank/DDBJ databases">
        <authorList>
            <person name="Illeghems K.G."/>
        </authorList>
    </citation>
    <scope>NUCLEOTIDE SEQUENCE [LARGE SCALE GENOMIC DNA]</scope>
    <source>
        <strain evidence="4">LMG 23848T</strain>
    </source>
</reference>
<dbReference type="STRING" id="431306.AGA_2062"/>
<dbReference type="GO" id="GO:0051536">
    <property type="term" value="F:iron-sulfur cluster binding"/>
    <property type="evidence" value="ECO:0007669"/>
    <property type="project" value="InterPro"/>
</dbReference>
<evidence type="ECO:0000259" key="1">
    <source>
        <dbReference type="Pfam" id="PF01592"/>
    </source>
</evidence>